<dbReference type="InterPro" id="IPR000620">
    <property type="entry name" value="EamA_dom"/>
</dbReference>
<dbReference type="GO" id="GO:0016020">
    <property type="term" value="C:membrane"/>
    <property type="evidence" value="ECO:0007669"/>
    <property type="project" value="InterPro"/>
</dbReference>
<keyword evidence="1" id="KW-0812">Transmembrane</keyword>
<evidence type="ECO:0000313" key="3">
    <source>
        <dbReference type="EMBL" id="MPM97969.1"/>
    </source>
</evidence>
<sequence length="87" mass="9349">MCFVGWNWAVSKLGAVKTSFYIYIVPVVTLISAAVILKEKITFIALIGALLTLGGLFVSEGEKFISLFSGKAAVNRDEPAVSELPLD</sequence>
<dbReference type="EMBL" id="VSSQ01044170">
    <property type="protein sequence ID" value="MPM97969.1"/>
    <property type="molecule type" value="Genomic_DNA"/>
</dbReference>
<dbReference type="InterPro" id="IPR037185">
    <property type="entry name" value="EmrE-like"/>
</dbReference>
<protein>
    <recommendedName>
        <fullName evidence="2">EamA domain-containing protein</fullName>
    </recommendedName>
</protein>
<organism evidence="3">
    <name type="scientific">bioreactor metagenome</name>
    <dbReference type="NCBI Taxonomy" id="1076179"/>
    <lineage>
        <taxon>unclassified sequences</taxon>
        <taxon>metagenomes</taxon>
        <taxon>ecological metagenomes</taxon>
    </lineage>
</organism>
<dbReference type="SUPFAM" id="SSF103481">
    <property type="entry name" value="Multidrug resistance efflux transporter EmrE"/>
    <property type="match status" value="1"/>
</dbReference>
<comment type="caution">
    <text evidence="3">The sequence shown here is derived from an EMBL/GenBank/DDBJ whole genome shotgun (WGS) entry which is preliminary data.</text>
</comment>
<gene>
    <name evidence="3" type="ORF">SDC9_145150</name>
</gene>
<reference evidence="3" key="1">
    <citation type="submission" date="2019-08" db="EMBL/GenBank/DDBJ databases">
        <authorList>
            <person name="Kucharzyk K."/>
            <person name="Murdoch R.W."/>
            <person name="Higgins S."/>
            <person name="Loffler F."/>
        </authorList>
    </citation>
    <scope>NUCLEOTIDE SEQUENCE</scope>
</reference>
<evidence type="ECO:0000259" key="2">
    <source>
        <dbReference type="Pfam" id="PF00892"/>
    </source>
</evidence>
<feature type="domain" description="EamA" evidence="2">
    <location>
        <begin position="2"/>
        <end position="58"/>
    </location>
</feature>
<accession>A0A645E987</accession>
<feature type="transmembrane region" description="Helical" evidence="1">
    <location>
        <begin position="42"/>
        <end position="59"/>
    </location>
</feature>
<feature type="transmembrane region" description="Helical" evidence="1">
    <location>
        <begin position="20"/>
        <end position="37"/>
    </location>
</feature>
<dbReference type="Pfam" id="PF00892">
    <property type="entry name" value="EamA"/>
    <property type="match status" value="1"/>
</dbReference>
<dbReference type="AlphaFoldDB" id="A0A645E987"/>
<keyword evidence="1" id="KW-0472">Membrane</keyword>
<name>A0A645E987_9ZZZZ</name>
<evidence type="ECO:0000256" key="1">
    <source>
        <dbReference type="SAM" id="Phobius"/>
    </source>
</evidence>
<keyword evidence="1" id="KW-1133">Transmembrane helix</keyword>
<proteinExistence type="predicted"/>